<evidence type="ECO:0000256" key="12">
    <source>
        <dbReference type="ARBA" id="ARBA00023136"/>
    </source>
</evidence>
<keyword evidence="4 13" id="KW-0813">Transport</keyword>
<keyword evidence="11 13" id="KW-0496">Mitochondrion</keyword>
<protein>
    <recommendedName>
        <fullName evidence="3 13">Mitochondrial import inner membrane translocase subunit TIM50</fullName>
    </recommendedName>
</protein>
<evidence type="ECO:0000256" key="2">
    <source>
        <dbReference type="ARBA" id="ARBA00006344"/>
    </source>
</evidence>
<gene>
    <name evidence="16" type="ORF">M427DRAFT_101144</name>
</gene>
<feature type="non-terminal residue" evidence="16">
    <location>
        <position position="1"/>
    </location>
</feature>
<evidence type="ECO:0000256" key="10">
    <source>
        <dbReference type="ARBA" id="ARBA00023010"/>
    </source>
</evidence>
<keyword evidence="12" id="KW-0472">Membrane</keyword>
<dbReference type="PROSITE" id="PS50969">
    <property type="entry name" value="FCP1"/>
    <property type="match status" value="1"/>
</dbReference>
<comment type="subcellular location">
    <subcellularLocation>
        <location evidence="1 13">Mitochondrion inner membrane</location>
        <topology evidence="1 13">Single-pass membrane protein</topology>
    </subcellularLocation>
</comment>
<dbReference type="Gene3D" id="3.40.50.1000">
    <property type="entry name" value="HAD superfamily/HAD-like"/>
    <property type="match status" value="1"/>
</dbReference>
<dbReference type="GO" id="GO:0005744">
    <property type="term" value="C:TIM23 mitochondrial import inner membrane translocase complex"/>
    <property type="evidence" value="ECO:0007669"/>
    <property type="project" value="UniProtKB-UniRule"/>
</dbReference>
<keyword evidence="6" id="KW-0999">Mitochondrion inner membrane</keyword>
<evidence type="ECO:0000256" key="5">
    <source>
        <dbReference type="ARBA" id="ARBA00022692"/>
    </source>
</evidence>
<evidence type="ECO:0000256" key="8">
    <source>
        <dbReference type="ARBA" id="ARBA00022946"/>
    </source>
</evidence>
<dbReference type="EMBL" id="KQ965786">
    <property type="protein sequence ID" value="KXS12602.1"/>
    <property type="molecule type" value="Genomic_DNA"/>
</dbReference>
<evidence type="ECO:0000256" key="13">
    <source>
        <dbReference type="RuleBase" id="RU365079"/>
    </source>
</evidence>
<evidence type="ECO:0000259" key="15">
    <source>
        <dbReference type="PROSITE" id="PS50969"/>
    </source>
</evidence>
<dbReference type="CDD" id="cd07521">
    <property type="entry name" value="HAD_FCP1-like"/>
    <property type="match status" value="1"/>
</dbReference>
<dbReference type="OMA" id="FDIMEAQ"/>
<evidence type="ECO:0000256" key="9">
    <source>
        <dbReference type="ARBA" id="ARBA00022989"/>
    </source>
</evidence>
<feature type="domain" description="FCP1 homology" evidence="15">
    <location>
        <begin position="18"/>
        <end position="161"/>
    </location>
</feature>
<keyword evidence="9" id="KW-1133">Transmembrane helix</keyword>
<dbReference type="PANTHER" id="PTHR12210">
    <property type="entry name" value="DULLARD PROTEIN PHOSPHATASE"/>
    <property type="match status" value="1"/>
</dbReference>
<sequence>YYTDPVSPSLLPDPLPEPYGRPYTLVINLNDTILHLDWSTEHGWRAAKRPGVEYFLAYMSQFYEIVVFTTSQPHNAQPLLDKLDPYGYMMYRLYRDSTKYVDGVHLKDLSHLNRDLKKVVAIDVDEKAIQLQRDNAIIVPRWDGTSLDDGLLKLIPFLEMLALSGVDDVRPVLHSYIGKDVPVEFARWQKKLRDDYERKRREEYERTQAAANPVARAAQGLLGRGRLIVEQPGLGIENVDPALGPSPFDIMEAQTRQMREAFLKDQENFRKMAEEQRKQQIEEMEKQMKEMKEKKMSMLEWFGLQNGGPKAPEASPAS</sequence>
<accession>A0A139A704</accession>
<keyword evidence="5" id="KW-0812">Transmembrane</keyword>
<evidence type="ECO:0000313" key="16">
    <source>
        <dbReference type="EMBL" id="KXS12602.1"/>
    </source>
</evidence>
<evidence type="ECO:0000256" key="6">
    <source>
        <dbReference type="ARBA" id="ARBA00022792"/>
    </source>
</evidence>
<comment type="function">
    <text evidence="13">Essential component of the TIM23 complex, a complex that mediates the translocation of transit peptide-containing proteins across the mitochondrial inner membrane.</text>
</comment>
<dbReference type="OrthoDB" id="287041at2759"/>
<evidence type="ECO:0000256" key="3">
    <source>
        <dbReference type="ARBA" id="ARBA00020799"/>
    </source>
</evidence>
<dbReference type="InterPro" id="IPR036412">
    <property type="entry name" value="HAD-like_sf"/>
</dbReference>
<dbReference type="STRING" id="1344416.A0A139A704"/>
<evidence type="ECO:0000313" key="17">
    <source>
        <dbReference type="Proteomes" id="UP000070544"/>
    </source>
</evidence>
<evidence type="ECO:0000256" key="7">
    <source>
        <dbReference type="ARBA" id="ARBA00022927"/>
    </source>
</evidence>
<name>A0A139A704_GONPJ</name>
<keyword evidence="17" id="KW-1185">Reference proteome</keyword>
<dbReference type="InterPro" id="IPR023214">
    <property type="entry name" value="HAD_sf"/>
</dbReference>
<evidence type="ECO:0000256" key="11">
    <source>
        <dbReference type="ARBA" id="ARBA00023128"/>
    </source>
</evidence>
<dbReference type="FunFam" id="3.40.50.1000:FF:000019">
    <property type="entry name" value="Mitochondrial import inner membrane translocase subunit TIM50"/>
    <property type="match status" value="1"/>
</dbReference>
<dbReference type="AlphaFoldDB" id="A0A139A704"/>
<evidence type="ECO:0000256" key="1">
    <source>
        <dbReference type="ARBA" id="ARBA00004434"/>
    </source>
</evidence>
<evidence type="ECO:0000256" key="4">
    <source>
        <dbReference type="ARBA" id="ARBA00022448"/>
    </source>
</evidence>
<comment type="similarity">
    <text evidence="2 13">Belongs to the TIM50 family.</text>
</comment>
<dbReference type="Pfam" id="PF03031">
    <property type="entry name" value="NIF"/>
    <property type="match status" value="1"/>
</dbReference>
<dbReference type="SMART" id="SM00577">
    <property type="entry name" value="CPDc"/>
    <property type="match status" value="1"/>
</dbReference>
<organism evidence="16 17">
    <name type="scientific">Gonapodya prolifera (strain JEL478)</name>
    <name type="common">Monoblepharis prolifera</name>
    <dbReference type="NCBI Taxonomy" id="1344416"/>
    <lineage>
        <taxon>Eukaryota</taxon>
        <taxon>Fungi</taxon>
        <taxon>Fungi incertae sedis</taxon>
        <taxon>Chytridiomycota</taxon>
        <taxon>Chytridiomycota incertae sedis</taxon>
        <taxon>Monoblepharidomycetes</taxon>
        <taxon>Monoblepharidales</taxon>
        <taxon>Gonapodyaceae</taxon>
        <taxon>Gonapodya</taxon>
    </lineage>
</organism>
<dbReference type="InterPro" id="IPR050365">
    <property type="entry name" value="TIM50"/>
</dbReference>
<dbReference type="GO" id="GO:0015031">
    <property type="term" value="P:protein transport"/>
    <property type="evidence" value="ECO:0007669"/>
    <property type="project" value="UniProtKB-KW"/>
</dbReference>
<evidence type="ECO:0000256" key="14">
    <source>
        <dbReference type="SAM" id="Coils"/>
    </source>
</evidence>
<dbReference type="InterPro" id="IPR004274">
    <property type="entry name" value="FCP1_dom"/>
</dbReference>
<proteinExistence type="inferred from homology"/>
<feature type="coiled-coil region" evidence="14">
    <location>
        <begin position="263"/>
        <end position="301"/>
    </location>
</feature>
<keyword evidence="14" id="KW-0175">Coiled coil</keyword>
<reference evidence="16 17" key="1">
    <citation type="journal article" date="2015" name="Genome Biol. Evol.">
        <title>Phylogenomic analyses indicate that early fungi evolved digesting cell walls of algal ancestors of land plants.</title>
        <authorList>
            <person name="Chang Y."/>
            <person name="Wang S."/>
            <person name="Sekimoto S."/>
            <person name="Aerts A.L."/>
            <person name="Choi C."/>
            <person name="Clum A."/>
            <person name="LaButti K.M."/>
            <person name="Lindquist E.A."/>
            <person name="Yee Ngan C."/>
            <person name="Ohm R.A."/>
            <person name="Salamov A.A."/>
            <person name="Grigoriev I.V."/>
            <person name="Spatafora J.W."/>
            <person name="Berbee M.L."/>
        </authorList>
    </citation>
    <scope>NUCLEOTIDE SEQUENCE [LARGE SCALE GENOMIC DNA]</scope>
    <source>
        <strain evidence="16 17">JEL478</strain>
    </source>
</reference>
<keyword evidence="10 13" id="KW-0811">Translocation</keyword>
<dbReference type="SUPFAM" id="SSF56784">
    <property type="entry name" value="HAD-like"/>
    <property type="match status" value="1"/>
</dbReference>
<keyword evidence="7 13" id="KW-0653">Protein transport</keyword>
<dbReference type="Proteomes" id="UP000070544">
    <property type="component" value="Unassembled WGS sequence"/>
</dbReference>
<comment type="subunit">
    <text evidence="13">Component of the TIM23 complex.</text>
</comment>
<keyword evidence="8 13" id="KW-0809">Transit peptide</keyword>